<evidence type="ECO:0008006" key="4">
    <source>
        <dbReference type="Google" id="ProtNLM"/>
    </source>
</evidence>
<dbReference type="Proteomes" id="UP000054498">
    <property type="component" value="Unassembled WGS sequence"/>
</dbReference>
<keyword evidence="3" id="KW-1185">Reference proteome</keyword>
<evidence type="ECO:0000313" key="3">
    <source>
        <dbReference type="Proteomes" id="UP000054498"/>
    </source>
</evidence>
<evidence type="ECO:0000256" key="1">
    <source>
        <dbReference type="ARBA" id="ARBA00022729"/>
    </source>
</evidence>
<keyword evidence="1" id="KW-0732">Signal</keyword>
<dbReference type="AlphaFoldDB" id="A0A0D2NL86"/>
<protein>
    <recommendedName>
        <fullName evidence="4">Acid phosphatase</fullName>
    </recommendedName>
</protein>
<dbReference type="EMBL" id="KK100496">
    <property type="protein sequence ID" value="KIZ05506.1"/>
    <property type="molecule type" value="Genomic_DNA"/>
</dbReference>
<gene>
    <name evidence="2" type="ORF">MNEG_2454</name>
</gene>
<dbReference type="OrthoDB" id="59415at2759"/>
<dbReference type="PANTHER" id="PTHR31284">
    <property type="entry name" value="ACID PHOSPHATASE-LIKE PROTEIN"/>
    <property type="match status" value="1"/>
</dbReference>
<dbReference type="KEGG" id="mng:MNEG_2454"/>
<sequence length="208" mass="21931">MRGVELAARDALAAMGLPLSPQTAQAQKAARQRQMVVFDIDETVLSNVLRDPAAFTKGRRLMGAADLAALRDAAAAAAPPAATPALKPVLGLYQALCAAAHPLVLITGRREPLRAPTAAALKLAGYGEPCQGGARNGDPGVCCYTSLLMRGANDSRLASVVKPEARRAAQVKYGFHIWGSVGDQFSDMNGLYHPEVAIKIPNPFYTIL</sequence>
<name>A0A0D2NL86_9CHLO</name>
<dbReference type="InterPro" id="IPR023214">
    <property type="entry name" value="HAD_sf"/>
</dbReference>
<dbReference type="InterPro" id="IPR005519">
    <property type="entry name" value="Acid_phosphat_B-like"/>
</dbReference>
<dbReference type="SUPFAM" id="SSF56784">
    <property type="entry name" value="HAD-like"/>
    <property type="match status" value="1"/>
</dbReference>
<dbReference type="GeneID" id="25735332"/>
<dbReference type="Pfam" id="PF03767">
    <property type="entry name" value="Acid_phosphat_B"/>
    <property type="match status" value="1"/>
</dbReference>
<proteinExistence type="predicted"/>
<dbReference type="RefSeq" id="XP_013904525.1">
    <property type="nucleotide sequence ID" value="XM_014049071.1"/>
</dbReference>
<accession>A0A0D2NL86</accession>
<reference evidence="2 3" key="1">
    <citation type="journal article" date="2013" name="BMC Genomics">
        <title>Reconstruction of the lipid metabolism for the microalga Monoraphidium neglectum from its genome sequence reveals characteristics suitable for biofuel production.</title>
        <authorList>
            <person name="Bogen C."/>
            <person name="Al-Dilaimi A."/>
            <person name="Albersmeier A."/>
            <person name="Wichmann J."/>
            <person name="Grundmann M."/>
            <person name="Rupp O."/>
            <person name="Lauersen K.J."/>
            <person name="Blifernez-Klassen O."/>
            <person name="Kalinowski J."/>
            <person name="Goesmann A."/>
            <person name="Mussgnug J.H."/>
            <person name="Kruse O."/>
        </authorList>
    </citation>
    <scope>NUCLEOTIDE SEQUENCE [LARGE SCALE GENOMIC DNA]</scope>
    <source>
        <strain evidence="2 3">SAG 48.87</strain>
    </source>
</reference>
<dbReference type="PANTHER" id="PTHR31284:SF10">
    <property type="entry name" value="ACID PHOSPHATASE-LIKE PROTEIN"/>
    <property type="match status" value="1"/>
</dbReference>
<dbReference type="STRING" id="145388.A0A0D2NL86"/>
<dbReference type="InterPro" id="IPR036412">
    <property type="entry name" value="HAD-like_sf"/>
</dbReference>
<organism evidence="2 3">
    <name type="scientific">Monoraphidium neglectum</name>
    <dbReference type="NCBI Taxonomy" id="145388"/>
    <lineage>
        <taxon>Eukaryota</taxon>
        <taxon>Viridiplantae</taxon>
        <taxon>Chlorophyta</taxon>
        <taxon>core chlorophytes</taxon>
        <taxon>Chlorophyceae</taxon>
        <taxon>CS clade</taxon>
        <taxon>Sphaeropleales</taxon>
        <taxon>Selenastraceae</taxon>
        <taxon>Monoraphidium</taxon>
    </lineage>
</organism>
<evidence type="ECO:0000313" key="2">
    <source>
        <dbReference type="EMBL" id="KIZ05506.1"/>
    </source>
</evidence>
<dbReference type="Gene3D" id="3.40.50.1000">
    <property type="entry name" value="HAD superfamily/HAD-like"/>
    <property type="match status" value="1"/>
</dbReference>